<dbReference type="PANTHER" id="PTHR46797">
    <property type="entry name" value="HTH-TYPE TRANSCRIPTIONAL REGULATOR"/>
    <property type="match status" value="1"/>
</dbReference>
<keyword evidence="2 5" id="KW-0238">DNA-binding</keyword>
<dbReference type="InterPro" id="IPR010982">
    <property type="entry name" value="Lambda_DNA-bd_dom_sf"/>
</dbReference>
<dbReference type="InterPro" id="IPR001387">
    <property type="entry name" value="Cro/C1-type_HTH"/>
</dbReference>
<dbReference type="PANTHER" id="PTHR46797:SF23">
    <property type="entry name" value="HTH-TYPE TRANSCRIPTIONAL REGULATOR SUTR"/>
    <property type="match status" value="1"/>
</dbReference>
<dbReference type="CDD" id="cd02209">
    <property type="entry name" value="cupin_XRE_C"/>
    <property type="match status" value="1"/>
</dbReference>
<keyword evidence="1" id="KW-0805">Transcription regulation</keyword>
<evidence type="ECO:0000313" key="5">
    <source>
        <dbReference type="EMBL" id="BDU71913.1"/>
    </source>
</evidence>
<name>A0AA48H4V7_9BACT</name>
<dbReference type="SMART" id="SM00530">
    <property type="entry name" value="HTH_XRE"/>
    <property type="match status" value="1"/>
</dbReference>
<proteinExistence type="predicted"/>
<dbReference type="GO" id="GO:0003700">
    <property type="term" value="F:DNA-binding transcription factor activity"/>
    <property type="evidence" value="ECO:0007669"/>
    <property type="project" value="TreeGrafter"/>
</dbReference>
<dbReference type="InterPro" id="IPR011051">
    <property type="entry name" value="RmlC_Cupin_sf"/>
</dbReference>
<dbReference type="SUPFAM" id="SSF47413">
    <property type="entry name" value="lambda repressor-like DNA-binding domains"/>
    <property type="match status" value="1"/>
</dbReference>
<dbReference type="InterPro" id="IPR013096">
    <property type="entry name" value="Cupin_2"/>
</dbReference>
<dbReference type="RefSeq" id="WP_316414815.1">
    <property type="nucleotide sequence ID" value="NZ_AP027080.1"/>
</dbReference>
<dbReference type="KEGG" id="msil:METEAL_10870"/>
<gene>
    <name evidence="5" type="ORF">METEAL_10870</name>
</gene>
<dbReference type="SUPFAM" id="SSF51182">
    <property type="entry name" value="RmlC-like cupins"/>
    <property type="match status" value="1"/>
</dbReference>
<evidence type="ECO:0000256" key="2">
    <source>
        <dbReference type="ARBA" id="ARBA00023125"/>
    </source>
</evidence>
<dbReference type="GO" id="GO:0005829">
    <property type="term" value="C:cytosol"/>
    <property type="evidence" value="ECO:0007669"/>
    <property type="project" value="TreeGrafter"/>
</dbReference>
<sequence>MAFDPRKLFLPISLNIVKKRHDLKWSQQELADRAGLSRRMIGMIESGESNVSLATLGHIAAAFDLTFSELLDAPQEPAHPDRGVQLWQGSRPGTKVDLLQSFPARRTVELWKWTIAPGDRYQGEPDLPGYREMVYVVRGELTLEQAGATQVLKAGESIAFPSDSPYAFANTGKGSLSFILNVVA</sequence>
<dbReference type="Gene3D" id="2.60.120.10">
    <property type="entry name" value="Jelly Rolls"/>
    <property type="match status" value="1"/>
</dbReference>
<dbReference type="Proteomes" id="UP001238179">
    <property type="component" value="Chromosome"/>
</dbReference>
<feature type="domain" description="HTH cro/C1-type" evidence="4">
    <location>
        <begin position="16"/>
        <end position="70"/>
    </location>
</feature>
<accession>A0AA48H4V7</accession>
<dbReference type="Pfam" id="PF07883">
    <property type="entry name" value="Cupin_2"/>
    <property type="match status" value="1"/>
</dbReference>
<dbReference type="CDD" id="cd00093">
    <property type="entry name" value="HTH_XRE"/>
    <property type="match status" value="1"/>
</dbReference>
<evidence type="ECO:0000259" key="4">
    <source>
        <dbReference type="PROSITE" id="PS50943"/>
    </source>
</evidence>
<evidence type="ECO:0000256" key="3">
    <source>
        <dbReference type="ARBA" id="ARBA00023163"/>
    </source>
</evidence>
<dbReference type="EMBL" id="AP027080">
    <property type="protein sequence ID" value="BDU71913.1"/>
    <property type="molecule type" value="Genomic_DNA"/>
</dbReference>
<reference evidence="6" key="1">
    <citation type="journal article" date="2023" name="Int. J. Syst. Evol. Microbiol.">
        <title>Mesoterricola silvestris gen. nov., sp. nov., Mesoterricola sediminis sp. nov., Geothrix oryzae sp. nov., Geothrix edaphica sp. nov., Geothrix rubra sp. nov., and Geothrix limicola sp. nov., six novel members of Acidobacteriota isolated from soils.</title>
        <authorList>
            <person name="Itoh H."/>
            <person name="Sugisawa Y."/>
            <person name="Mise K."/>
            <person name="Xu Z."/>
            <person name="Kuniyasu M."/>
            <person name="Ushijima N."/>
            <person name="Kawano K."/>
            <person name="Kobayashi E."/>
            <person name="Shiratori Y."/>
            <person name="Masuda Y."/>
            <person name="Senoo K."/>
        </authorList>
    </citation>
    <scope>NUCLEOTIDE SEQUENCE [LARGE SCALE GENOMIC DNA]</scope>
    <source>
        <strain evidence="6">W79</strain>
    </source>
</reference>
<dbReference type="Pfam" id="PF01381">
    <property type="entry name" value="HTH_3"/>
    <property type="match status" value="1"/>
</dbReference>
<dbReference type="AlphaFoldDB" id="A0AA48H4V7"/>
<keyword evidence="6" id="KW-1185">Reference proteome</keyword>
<keyword evidence="3" id="KW-0804">Transcription</keyword>
<evidence type="ECO:0000256" key="1">
    <source>
        <dbReference type="ARBA" id="ARBA00023015"/>
    </source>
</evidence>
<dbReference type="InterPro" id="IPR014710">
    <property type="entry name" value="RmlC-like_jellyroll"/>
</dbReference>
<dbReference type="PROSITE" id="PS50943">
    <property type="entry name" value="HTH_CROC1"/>
    <property type="match status" value="1"/>
</dbReference>
<organism evidence="5 6">
    <name type="scientific">Mesoterricola silvestris</name>
    <dbReference type="NCBI Taxonomy" id="2927979"/>
    <lineage>
        <taxon>Bacteria</taxon>
        <taxon>Pseudomonadati</taxon>
        <taxon>Acidobacteriota</taxon>
        <taxon>Holophagae</taxon>
        <taxon>Holophagales</taxon>
        <taxon>Holophagaceae</taxon>
        <taxon>Mesoterricola</taxon>
    </lineage>
</organism>
<protein>
    <submittedName>
        <fullName evidence="5">DNA-binding protein</fullName>
    </submittedName>
</protein>
<evidence type="ECO:0000313" key="6">
    <source>
        <dbReference type="Proteomes" id="UP001238179"/>
    </source>
</evidence>
<dbReference type="GO" id="GO:0003677">
    <property type="term" value="F:DNA binding"/>
    <property type="evidence" value="ECO:0007669"/>
    <property type="project" value="UniProtKB-KW"/>
</dbReference>
<dbReference type="Gene3D" id="1.10.260.40">
    <property type="entry name" value="lambda repressor-like DNA-binding domains"/>
    <property type="match status" value="1"/>
</dbReference>
<dbReference type="InterPro" id="IPR050807">
    <property type="entry name" value="TransReg_Diox_bact_type"/>
</dbReference>